<evidence type="ECO:0000256" key="1">
    <source>
        <dbReference type="SAM" id="MobiDB-lite"/>
    </source>
</evidence>
<feature type="region of interest" description="Disordered" evidence="1">
    <location>
        <begin position="223"/>
        <end position="249"/>
    </location>
</feature>
<reference evidence="2" key="1">
    <citation type="submission" date="2022-11" db="EMBL/GenBank/DDBJ databases">
        <title>Genome Resource of Sclerotinia nivalis Strain SnTB1, a Plant Pathogen Isolated from American Ginseng.</title>
        <authorList>
            <person name="Fan S."/>
        </authorList>
    </citation>
    <scope>NUCLEOTIDE SEQUENCE</scope>
    <source>
        <strain evidence="2">SnTB1</strain>
    </source>
</reference>
<feature type="compositionally biased region" description="Basic residues" evidence="1">
    <location>
        <begin position="227"/>
        <end position="240"/>
    </location>
</feature>
<dbReference type="EMBL" id="JAPEIS010000016">
    <property type="protein sequence ID" value="KAJ8058462.1"/>
    <property type="molecule type" value="Genomic_DNA"/>
</dbReference>
<evidence type="ECO:0000313" key="3">
    <source>
        <dbReference type="Proteomes" id="UP001152300"/>
    </source>
</evidence>
<evidence type="ECO:0008006" key="4">
    <source>
        <dbReference type="Google" id="ProtNLM"/>
    </source>
</evidence>
<dbReference type="AlphaFoldDB" id="A0A9X0A946"/>
<keyword evidence="3" id="KW-1185">Reference proteome</keyword>
<organism evidence="2 3">
    <name type="scientific">Sclerotinia nivalis</name>
    <dbReference type="NCBI Taxonomy" id="352851"/>
    <lineage>
        <taxon>Eukaryota</taxon>
        <taxon>Fungi</taxon>
        <taxon>Dikarya</taxon>
        <taxon>Ascomycota</taxon>
        <taxon>Pezizomycotina</taxon>
        <taxon>Leotiomycetes</taxon>
        <taxon>Helotiales</taxon>
        <taxon>Sclerotiniaceae</taxon>
        <taxon>Sclerotinia</taxon>
    </lineage>
</organism>
<name>A0A9X0A946_9HELO</name>
<protein>
    <recommendedName>
        <fullName evidence="4">CCHC-type domain-containing protein</fullName>
    </recommendedName>
</protein>
<sequence length="326" mass="36322">MSSSNSTPVMWDSKFGKIEIYTGGNYTDWFTGVTLAFNASGAHGIITGDLIRSEPFPSVGATQAQRAQIEAWDKYYQSVIQIVTGSLDNIHKAQVLPLIVSRNIIGAWTLPTSSNPALQQTYRYNVMSEFYKESFGPTINTIRGFFNRLLNWQTQLVGTADPISDSTVIDKAIRTLLSSESWSVAKQLIQIQAWPLNKIIDHLGGFEKSIRFADQNAYMAYDNNRGRNNKRGRGRGRGHGRGGNSRGGNISKDSNRTCFWCEKKGHLQANCYRYKKAKDQEKVNTNFSRDGKEQASVAITNEKQSYYDAYSAASTYANSAASSNII</sequence>
<dbReference type="Proteomes" id="UP001152300">
    <property type="component" value="Unassembled WGS sequence"/>
</dbReference>
<comment type="caution">
    <text evidence="2">The sequence shown here is derived from an EMBL/GenBank/DDBJ whole genome shotgun (WGS) entry which is preliminary data.</text>
</comment>
<proteinExistence type="predicted"/>
<gene>
    <name evidence="2" type="ORF">OCU04_012650</name>
</gene>
<evidence type="ECO:0000313" key="2">
    <source>
        <dbReference type="EMBL" id="KAJ8058462.1"/>
    </source>
</evidence>
<accession>A0A9X0A946</accession>